<dbReference type="UniPathway" id="UPA00251">
    <property type="reaction ID" value="UER00320"/>
</dbReference>
<dbReference type="SUPFAM" id="SSF69618">
    <property type="entry name" value="HemD-like"/>
    <property type="match status" value="1"/>
</dbReference>
<dbReference type="eggNOG" id="COG1587">
    <property type="taxonomic scope" value="Bacteria"/>
</dbReference>
<evidence type="ECO:0000313" key="11">
    <source>
        <dbReference type="EMBL" id="BAI80289.1"/>
    </source>
</evidence>
<dbReference type="RefSeq" id="WP_013007537.1">
    <property type="nucleotide sequence ID" value="NC_013939.1"/>
</dbReference>
<feature type="domain" description="Tetrapyrrole biosynthesis uroporphyrinogen III synthase" evidence="10">
    <location>
        <begin position="20"/>
        <end position="226"/>
    </location>
</feature>
<keyword evidence="4 9" id="KW-0456">Lyase</keyword>
<dbReference type="GO" id="GO:0006782">
    <property type="term" value="P:protoporphyrinogen IX biosynthetic process"/>
    <property type="evidence" value="ECO:0007669"/>
    <property type="project" value="UniProtKB-UniRule"/>
</dbReference>
<name>D3PCG6_DEFDS</name>
<dbReference type="KEGG" id="ddf:DEFDS_0811"/>
<dbReference type="InterPro" id="IPR039793">
    <property type="entry name" value="UROS/Hem4"/>
</dbReference>
<dbReference type="OrthoDB" id="9790868at2"/>
<evidence type="ECO:0000256" key="8">
    <source>
        <dbReference type="ARBA" id="ARBA00048617"/>
    </source>
</evidence>
<evidence type="ECO:0000256" key="6">
    <source>
        <dbReference type="ARBA" id="ARBA00037589"/>
    </source>
</evidence>
<organism evidence="11 12">
    <name type="scientific">Deferribacter desulfuricans (strain DSM 14783 / JCM 11476 / NBRC 101012 / SSM1)</name>
    <dbReference type="NCBI Taxonomy" id="639282"/>
    <lineage>
        <taxon>Bacteria</taxon>
        <taxon>Pseudomonadati</taxon>
        <taxon>Deferribacterota</taxon>
        <taxon>Deferribacteres</taxon>
        <taxon>Deferribacterales</taxon>
        <taxon>Deferribacteraceae</taxon>
        <taxon>Deferribacter</taxon>
    </lineage>
</organism>
<dbReference type="InterPro" id="IPR003754">
    <property type="entry name" value="4pyrrol_synth_uPrphyn_synth"/>
</dbReference>
<evidence type="ECO:0000256" key="3">
    <source>
        <dbReference type="ARBA" id="ARBA00013109"/>
    </source>
</evidence>
<dbReference type="Pfam" id="PF02602">
    <property type="entry name" value="HEM4"/>
    <property type="match status" value="1"/>
</dbReference>
<comment type="catalytic activity">
    <reaction evidence="8 9">
        <text>hydroxymethylbilane = uroporphyrinogen III + H2O</text>
        <dbReference type="Rhea" id="RHEA:18965"/>
        <dbReference type="ChEBI" id="CHEBI:15377"/>
        <dbReference type="ChEBI" id="CHEBI:57308"/>
        <dbReference type="ChEBI" id="CHEBI:57845"/>
        <dbReference type="EC" id="4.2.1.75"/>
    </reaction>
</comment>
<evidence type="ECO:0000256" key="1">
    <source>
        <dbReference type="ARBA" id="ARBA00004772"/>
    </source>
</evidence>
<keyword evidence="12" id="KW-1185">Reference proteome</keyword>
<comment type="function">
    <text evidence="6 9">Catalyzes cyclization of the linear tetrapyrrole, hydroxymethylbilane, to the macrocyclic uroporphyrinogen III.</text>
</comment>
<gene>
    <name evidence="11" type="primary">hemD</name>
    <name evidence="11" type="ordered locus">DEFDS_0811</name>
</gene>
<dbReference type="EMBL" id="AP011529">
    <property type="protein sequence ID" value="BAI80289.1"/>
    <property type="molecule type" value="Genomic_DNA"/>
</dbReference>
<evidence type="ECO:0000256" key="4">
    <source>
        <dbReference type="ARBA" id="ARBA00023239"/>
    </source>
</evidence>
<dbReference type="Gene3D" id="3.40.50.10090">
    <property type="match status" value="2"/>
</dbReference>
<sequence length="240" mass="27419">MNKKISNVLVTRQPDQSVEFINLLSKNGFYPFLLPLIETIPLNNKPIRKSYDYIIFTSENSVRYFYPLMDSVDFKYVVAVGEKTKKRLEDLNIVVDFVPNEFSADGLIKLYENKDLEGKTFLAPTTKKSKDDLKEYIESKGGIFEKCFIYDTTLKKYPEHYIDGFLVENNIDTLTFASPSAVESFFSQINNLDKNCYTFVAIGKVTARKLEASGVSCVFPEKYTILDVIGLLKKIRENGG</sequence>
<dbReference type="AlphaFoldDB" id="D3PCG6"/>
<dbReference type="InterPro" id="IPR036108">
    <property type="entry name" value="4pyrrol_syn_uPrphyn_synt_sf"/>
</dbReference>
<accession>D3PCG6</accession>
<evidence type="ECO:0000313" key="12">
    <source>
        <dbReference type="Proteomes" id="UP000001520"/>
    </source>
</evidence>
<evidence type="ECO:0000256" key="9">
    <source>
        <dbReference type="RuleBase" id="RU366031"/>
    </source>
</evidence>
<dbReference type="STRING" id="639282.DEFDS_0811"/>
<dbReference type="Proteomes" id="UP000001520">
    <property type="component" value="Chromosome"/>
</dbReference>
<dbReference type="PANTHER" id="PTHR38042">
    <property type="entry name" value="UROPORPHYRINOGEN-III SYNTHASE, CHLOROPLASTIC"/>
    <property type="match status" value="1"/>
</dbReference>
<evidence type="ECO:0000256" key="5">
    <source>
        <dbReference type="ARBA" id="ARBA00023244"/>
    </source>
</evidence>
<comment type="pathway">
    <text evidence="1 9">Porphyrin-containing compound metabolism; protoporphyrin-IX biosynthesis; coproporphyrinogen-III from 5-aminolevulinate: step 3/4.</text>
</comment>
<dbReference type="HOGENOM" id="CLU_011276_9_5_0"/>
<comment type="similarity">
    <text evidence="2 9">Belongs to the uroporphyrinogen-III synthase family.</text>
</comment>
<protein>
    <recommendedName>
        <fullName evidence="7 9">Uroporphyrinogen-III synthase</fullName>
        <ecNumber evidence="3 9">4.2.1.75</ecNumber>
    </recommendedName>
</protein>
<dbReference type="EC" id="4.2.1.75" evidence="3 9"/>
<proteinExistence type="inferred from homology"/>
<dbReference type="CDD" id="cd06578">
    <property type="entry name" value="HemD"/>
    <property type="match status" value="1"/>
</dbReference>
<evidence type="ECO:0000259" key="10">
    <source>
        <dbReference type="Pfam" id="PF02602"/>
    </source>
</evidence>
<dbReference type="GO" id="GO:0006780">
    <property type="term" value="P:uroporphyrinogen III biosynthetic process"/>
    <property type="evidence" value="ECO:0007669"/>
    <property type="project" value="UniProtKB-UniRule"/>
</dbReference>
<keyword evidence="5 9" id="KW-0627">Porphyrin biosynthesis</keyword>
<evidence type="ECO:0000256" key="2">
    <source>
        <dbReference type="ARBA" id="ARBA00008133"/>
    </source>
</evidence>
<reference evidence="11 12" key="1">
    <citation type="journal article" date="2010" name="DNA Res.">
        <title>Bacterial lifestyle in a deep-sea hydrothermal vent chimney revealed by the genome sequence of the thermophilic bacterium Deferribacter desulfuricans SSM1.</title>
        <authorList>
            <person name="Takaki Y."/>
            <person name="Shimamura S."/>
            <person name="Nakagawa S."/>
            <person name="Fukuhara Y."/>
            <person name="Horikawa H."/>
            <person name="Ankai A."/>
            <person name="Harada T."/>
            <person name="Hosoyama A."/>
            <person name="Oguchi A."/>
            <person name="Fukui S."/>
            <person name="Fujita N."/>
            <person name="Takami H."/>
            <person name="Takai K."/>
        </authorList>
    </citation>
    <scope>NUCLEOTIDE SEQUENCE [LARGE SCALE GENOMIC DNA]</scope>
    <source>
        <strain evidence="12">DSM 14783 / JCM 11476 / NBRC 101012 / SSM1</strain>
    </source>
</reference>
<dbReference type="PANTHER" id="PTHR38042:SF1">
    <property type="entry name" value="UROPORPHYRINOGEN-III SYNTHASE, CHLOROPLASTIC"/>
    <property type="match status" value="1"/>
</dbReference>
<dbReference type="GO" id="GO:0004852">
    <property type="term" value="F:uroporphyrinogen-III synthase activity"/>
    <property type="evidence" value="ECO:0007669"/>
    <property type="project" value="UniProtKB-UniRule"/>
</dbReference>
<evidence type="ECO:0000256" key="7">
    <source>
        <dbReference type="ARBA" id="ARBA00040167"/>
    </source>
</evidence>